<reference evidence="2 3" key="1">
    <citation type="journal article" date="2021" name="Commun. Biol.">
        <title>The genome of Shorea leprosula (Dipterocarpaceae) highlights the ecological relevance of drought in aseasonal tropical rainforests.</title>
        <authorList>
            <person name="Ng K.K.S."/>
            <person name="Kobayashi M.J."/>
            <person name="Fawcett J.A."/>
            <person name="Hatakeyama M."/>
            <person name="Paape T."/>
            <person name="Ng C.H."/>
            <person name="Ang C.C."/>
            <person name="Tnah L.H."/>
            <person name="Lee C.T."/>
            <person name="Nishiyama T."/>
            <person name="Sese J."/>
            <person name="O'Brien M.J."/>
            <person name="Copetti D."/>
            <person name="Mohd Noor M.I."/>
            <person name="Ong R.C."/>
            <person name="Putra M."/>
            <person name="Sireger I.Z."/>
            <person name="Indrioko S."/>
            <person name="Kosugi Y."/>
            <person name="Izuno A."/>
            <person name="Isagi Y."/>
            <person name="Lee S.L."/>
            <person name="Shimizu K.K."/>
        </authorList>
    </citation>
    <scope>NUCLEOTIDE SEQUENCE [LARGE SCALE GENOMIC DNA]</scope>
    <source>
        <strain evidence="2">214</strain>
    </source>
</reference>
<evidence type="ECO:0000313" key="3">
    <source>
        <dbReference type="Proteomes" id="UP001054252"/>
    </source>
</evidence>
<dbReference type="InterPro" id="IPR005174">
    <property type="entry name" value="KIB1-4_b-propeller"/>
</dbReference>
<dbReference type="AlphaFoldDB" id="A0AAV5I400"/>
<dbReference type="EMBL" id="BPVZ01000007">
    <property type="protein sequence ID" value="GKU93657.1"/>
    <property type="molecule type" value="Genomic_DNA"/>
</dbReference>
<evidence type="ECO:0000313" key="2">
    <source>
        <dbReference type="EMBL" id="GKU93657.1"/>
    </source>
</evidence>
<dbReference type="PANTHER" id="PTHR44259">
    <property type="entry name" value="OS07G0183000 PROTEIN-RELATED"/>
    <property type="match status" value="1"/>
</dbReference>
<protein>
    <recommendedName>
        <fullName evidence="1">KIB1-4 beta-propeller domain-containing protein</fullName>
    </recommendedName>
</protein>
<organism evidence="2 3">
    <name type="scientific">Rubroshorea leprosula</name>
    <dbReference type="NCBI Taxonomy" id="152421"/>
    <lineage>
        <taxon>Eukaryota</taxon>
        <taxon>Viridiplantae</taxon>
        <taxon>Streptophyta</taxon>
        <taxon>Embryophyta</taxon>
        <taxon>Tracheophyta</taxon>
        <taxon>Spermatophyta</taxon>
        <taxon>Magnoliopsida</taxon>
        <taxon>eudicotyledons</taxon>
        <taxon>Gunneridae</taxon>
        <taxon>Pentapetalae</taxon>
        <taxon>rosids</taxon>
        <taxon>malvids</taxon>
        <taxon>Malvales</taxon>
        <taxon>Dipterocarpaceae</taxon>
        <taxon>Rubroshorea</taxon>
    </lineage>
</organism>
<accession>A0AAV5I400</accession>
<comment type="caution">
    <text evidence="2">The sequence shown here is derived from an EMBL/GenBank/DDBJ whole genome shotgun (WGS) entry which is preliminary data.</text>
</comment>
<keyword evidence="3" id="KW-1185">Reference proteome</keyword>
<dbReference type="Pfam" id="PF03478">
    <property type="entry name" value="Beta-prop_KIB1-4"/>
    <property type="match status" value="1"/>
</dbReference>
<dbReference type="Proteomes" id="UP001054252">
    <property type="component" value="Unassembled WGS sequence"/>
</dbReference>
<sequence>MERMVLERKKRFEKITEDILESILKRLPLIEILRAKAVWFEEQPTVIYSWPSSTLGRHLHIGSSHGWLIVADGRSVVYLLNPFTLATIQFPQLDRSFWVEPDDYLRRNDYWDTNDIPPQDLMGKAILTGEPNPSGNNNYSLVILIYNIHGQLIQGRKEIFGAASVLLADNFALLDAFSQSLVLHTSREGNSAADFMASLDHNVVTGTSIFPEPPAPGSHRLYPDFGINF</sequence>
<evidence type="ECO:0000259" key="1">
    <source>
        <dbReference type="Pfam" id="PF03478"/>
    </source>
</evidence>
<dbReference type="InterPro" id="IPR050942">
    <property type="entry name" value="F-box_BR-signaling"/>
</dbReference>
<feature type="domain" description="KIB1-4 beta-propeller" evidence="1">
    <location>
        <begin position="54"/>
        <end position="152"/>
    </location>
</feature>
<name>A0AAV5I400_9ROSI</name>
<dbReference type="PANTHER" id="PTHR44259:SF114">
    <property type="entry name" value="OS06G0707300 PROTEIN"/>
    <property type="match status" value="1"/>
</dbReference>
<proteinExistence type="predicted"/>
<gene>
    <name evidence="2" type="ORF">SLEP1_g7233</name>
</gene>